<evidence type="ECO:0000313" key="1">
    <source>
        <dbReference type="EMBL" id="CAD5211371.1"/>
    </source>
</evidence>
<reference evidence="1" key="1">
    <citation type="submission" date="2020-09" db="EMBL/GenBank/DDBJ databases">
        <authorList>
            <person name="Kikuchi T."/>
        </authorList>
    </citation>
    <scope>NUCLEOTIDE SEQUENCE</scope>
    <source>
        <strain evidence="1">Ka4C1</strain>
    </source>
</reference>
<dbReference type="AlphaFoldDB" id="A0A7I8XR04"/>
<dbReference type="EMBL" id="CAJFDI010000001">
    <property type="protein sequence ID" value="CAD5211371.1"/>
    <property type="molecule type" value="Genomic_DNA"/>
</dbReference>
<proteinExistence type="predicted"/>
<dbReference type="Proteomes" id="UP000659654">
    <property type="component" value="Unassembled WGS sequence"/>
</dbReference>
<gene>
    <name evidence="1" type="ORF">BXYJ_LOCUS2395</name>
</gene>
<keyword evidence="2" id="KW-1185">Reference proteome</keyword>
<sequence length="105" mass="11942">MNPEILSSRPATEALKNERKKIEHNQLFPADVYDETIAPACLYARTLKFFSCSKPSELILSEPKGVVPSGCLRRDYCPGLPLRPKTQVFSWPKPSELILRPKDDR</sequence>
<name>A0A7I8XR04_BURXY</name>
<dbReference type="EMBL" id="CAJFCV020000001">
    <property type="protein sequence ID" value="CAG9088160.1"/>
    <property type="molecule type" value="Genomic_DNA"/>
</dbReference>
<accession>A0A7I8XR04</accession>
<dbReference type="Proteomes" id="UP000582659">
    <property type="component" value="Unassembled WGS sequence"/>
</dbReference>
<protein>
    <submittedName>
        <fullName evidence="1">(pine wood nematode) hypothetical protein</fullName>
    </submittedName>
</protein>
<organism evidence="1 2">
    <name type="scientific">Bursaphelenchus xylophilus</name>
    <name type="common">Pinewood nematode worm</name>
    <name type="synonym">Aphelenchoides xylophilus</name>
    <dbReference type="NCBI Taxonomy" id="6326"/>
    <lineage>
        <taxon>Eukaryota</taxon>
        <taxon>Metazoa</taxon>
        <taxon>Ecdysozoa</taxon>
        <taxon>Nematoda</taxon>
        <taxon>Chromadorea</taxon>
        <taxon>Rhabditida</taxon>
        <taxon>Tylenchina</taxon>
        <taxon>Tylenchomorpha</taxon>
        <taxon>Aphelenchoidea</taxon>
        <taxon>Aphelenchoididae</taxon>
        <taxon>Bursaphelenchus</taxon>
    </lineage>
</organism>
<evidence type="ECO:0000313" key="2">
    <source>
        <dbReference type="Proteomes" id="UP000659654"/>
    </source>
</evidence>
<comment type="caution">
    <text evidence="1">The sequence shown here is derived from an EMBL/GenBank/DDBJ whole genome shotgun (WGS) entry which is preliminary data.</text>
</comment>